<dbReference type="Proteomes" id="UP000176897">
    <property type="component" value="Unassembled WGS sequence"/>
</dbReference>
<reference evidence="2 3" key="1">
    <citation type="journal article" date="2016" name="Nat. Commun.">
        <title>Thousands of microbial genomes shed light on interconnected biogeochemical processes in an aquifer system.</title>
        <authorList>
            <person name="Anantharaman K."/>
            <person name="Brown C.T."/>
            <person name="Hug L.A."/>
            <person name="Sharon I."/>
            <person name="Castelle C.J."/>
            <person name="Probst A.J."/>
            <person name="Thomas B.C."/>
            <person name="Singh A."/>
            <person name="Wilkins M.J."/>
            <person name="Karaoz U."/>
            <person name="Brodie E.L."/>
            <person name="Williams K.H."/>
            <person name="Hubbard S.S."/>
            <person name="Banfield J.F."/>
        </authorList>
    </citation>
    <scope>NUCLEOTIDE SEQUENCE [LARGE SCALE GENOMIC DNA]</scope>
</reference>
<dbReference type="AlphaFoldDB" id="A0A1F7UPG8"/>
<keyword evidence="1" id="KW-0812">Transmembrane</keyword>
<organism evidence="2 3">
    <name type="scientific">Candidatus Uhrbacteria bacterium RIFCSPLOWO2_01_FULL_47_24</name>
    <dbReference type="NCBI Taxonomy" id="1802401"/>
    <lineage>
        <taxon>Bacteria</taxon>
        <taxon>Candidatus Uhriibacteriota</taxon>
    </lineage>
</organism>
<keyword evidence="1" id="KW-1133">Transmembrane helix</keyword>
<feature type="transmembrane region" description="Helical" evidence="1">
    <location>
        <begin position="51"/>
        <end position="71"/>
    </location>
</feature>
<dbReference type="STRING" id="1802401.A3B21_02240"/>
<evidence type="ECO:0000256" key="1">
    <source>
        <dbReference type="SAM" id="Phobius"/>
    </source>
</evidence>
<evidence type="ECO:0000313" key="3">
    <source>
        <dbReference type="Proteomes" id="UP000176897"/>
    </source>
</evidence>
<evidence type="ECO:0000313" key="2">
    <source>
        <dbReference type="EMBL" id="OGL80171.1"/>
    </source>
</evidence>
<sequence>MPTKHELNYVGAVTALIGSHAGMFIGMVALFDAARKIARGAPAAATLDDMAWPFIYMGFMLSAVCVGYLGLTIGKIICHLDSCHLDTLPHDER</sequence>
<name>A0A1F7UPG8_9BACT</name>
<proteinExistence type="predicted"/>
<feature type="transmembrane region" description="Helical" evidence="1">
    <location>
        <begin position="7"/>
        <end position="31"/>
    </location>
</feature>
<accession>A0A1F7UPG8</accession>
<dbReference type="EMBL" id="MGEJ01000014">
    <property type="protein sequence ID" value="OGL80171.1"/>
    <property type="molecule type" value="Genomic_DNA"/>
</dbReference>
<protein>
    <submittedName>
        <fullName evidence="2">Uncharacterized protein</fullName>
    </submittedName>
</protein>
<gene>
    <name evidence="2" type="ORF">A3B21_02240</name>
</gene>
<comment type="caution">
    <text evidence="2">The sequence shown here is derived from an EMBL/GenBank/DDBJ whole genome shotgun (WGS) entry which is preliminary data.</text>
</comment>
<keyword evidence="1" id="KW-0472">Membrane</keyword>